<evidence type="ECO:0000259" key="2">
    <source>
        <dbReference type="Pfam" id="PF01345"/>
    </source>
</evidence>
<proteinExistence type="predicted"/>
<dbReference type="EnsemblBacteria" id="CAD72236">
    <property type="protein sequence ID" value="CAD72236"/>
    <property type="gene ID" value="RB1722"/>
</dbReference>
<name>Q7UWX6_RHOBA</name>
<dbReference type="PANTHER" id="PTHR34819:SF4">
    <property type="entry name" value="LARGE CYSTEINE-RICH PERIPLASMIC PROTEIN OMCB"/>
    <property type="match status" value="1"/>
</dbReference>
<dbReference type="HOGENOM" id="CLU_420847_0_0_0"/>
<dbReference type="InterPro" id="IPR013783">
    <property type="entry name" value="Ig-like_fold"/>
</dbReference>
<feature type="region of interest" description="Disordered" evidence="1">
    <location>
        <begin position="405"/>
        <end position="472"/>
    </location>
</feature>
<feature type="region of interest" description="Disordered" evidence="1">
    <location>
        <begin position="333"/>
        <end position="353"/>
    </location>
</feature>
<dbReference type="Proteomes" id="UP000001025">
    <property type="component" value="Chromosome"/>
</dbReference>
<feature type="domain" description="DUF11" evidence="2">
    <location>
        <begin position="535"/>
        <end position="633"/>
    </location>
</feature>
<dbReference type="PATRIC" id="fig|243090.15.peg.796"/>
<reference evidence="3 4" key="1">
    <citation type="journal article" date="2003" name="Proc. Natl. Acad. Sci. U.S.A.">
        <title>Complete genome sequence of the marine planctomycete Pirellula sp. strain 1.</title>
        <authorList>
            <person name="Gloeckner F.O."/>
            <person name="Kube M."/>
            <person name="Bauer M."/>
            <person name="Teeling H."/>
            <person name="Lombardot T."/>
            <person name="Ludwig W."/>
            <person name="Gade D."/>
            <person name="Beck A."/>
            <person name="Borzym K."/>
            <person name="Heitmann K."/>
            <person name="Rabus R."/>
            <person name="Schlesner H."/>
            <person name="Amann R."/>
            <person name="Reinhardt R."/>
        </authorList>
    </citation>
    <scope>NUCLEOTIDE SEQUENCE [LARGE SCALE GENOMIC DNA]</scope>
    <source>
        <strain evidence="4">DSM 10527 / NCIMB 13988 / SH1</strain>
    </source>
</reference>
<dbReference type="STRING" id="243090.RB1722"/>
<dbReference type="InterPro" id="IPR047589">
    <property type="entry name" value="DUF11_rpt"/>
</dbReference>
<dbReference type="NCBIfam" id="TIGR01451">
    <property type="entry name" value="B_ant_repeat"/>
    <property type="match status" value="1"/>
</dbReference>
<feature type="compositionally biased region" description="Polar residues" evidence="1">
    <location>
        <begin position="175"/>
        <end position="191"/>
    </location>
</feature>
<dbReference type="PANTHER" id="PTHR34819">
    <property type="entry name" value="LARGE CYSTEINE-RICH PERIPLASMIC PROTEIN OMCB"/>
    <property type="match status" value="1"/>
</dbReference>
<accession>Q7UWX6</accession>
<dbReference type="Pfam" id="PF01345">
    <property type="entry name" value="DUF11"/>
    <property type="match status" value="1"/>
</dbReference>
<dbReference type="AlphaFoldDB" id="Q7UWX6"/>
<dbReference type="EMBL" id="BX294135">
    <property type="protein sequence ID" value="CAD72236.1"/>
    <property type="molecule type" value="Genomic_DNA"/>
</dbReference>
<dbReference type="InterPro" id="IPR051172">
    <property type="entry name" value="Chlamydia_OmcB"/>
</dbReference>
<dbReference type="KEGG" id="rba:RB1722"/>
<evidence type="ECO:0000313" key="4">
    <source>
        <dbReference type="Proteomes" id="UP000001025"/>
    </source>
</evidence>
<organism evidence="3 4">
    <name type="scientific">Rhodopirellula baltica (strain DSM 10527 / NCIMB 13988 / SH1)</name>
    <dbReference type="NCBI Taxonomy" id="243090"/>
    <lineage>
        <taxon>Bacteria</taxon>
        <taxon>Pseudomonadati</taxon>
        <taxon>Planctomycetota</taxon>
        <taxon>Planctomycetia</taxon>
        <taxon>Pirellulales</taxon>
        <taxon>Pirellulaceae</taxon>
        <taxon>Rhodopirellula</taxon>
    </lineage>
</organism>
<sequence>MPTTVRRDGDGAMQIRLFNSRTSCVVSVQHLGVVEHQLKDQPNDAPKKSESWILHTRKRATGIALARIRRCHLPVTSVVSNPTFQLSKRCVMTSFGRSLFFAAAAVCSASLLSSVHAQSSLSTGDGLLKVTSQMPEEVRLGESFNYTVEVSNISDQVTLHRVKLAQKKAEGLTIESVSQQGEKANEKQSQSEAEEKNRGSKNQMMIQTLKPGESRTFDVQAVADQEGEIRSCLEVVSYKPAICLTSEAVKPQLELTKVAPKKANRCDVIKMEYTLKNGGSGDVGPITIKDSLGDGLATIEGNNELKFDIDGLDAGETRKFIARVYASKSGEFGSRAEAKATESDLSSRSKKTQTKVVSADLIAMVEGPNRLYGNDLAHFTATITNQGNAPAEDVRVNLMWPEAANLADVSEPQMKSNQSSKQGDSKKQSEGQPTPAKSEQDSASNQSDSGNGNEQSKQTDSPKMAEKTLTIDTLKPGQSATIDYAIRTGELDEIPTKVKATSVCTVDVAEDEADATTRATATAMTRAQVVRLPALQLTVVDDEDPVNNGSEVTYTIKVWNEGDAIDNNVRLTAELPDGLKFVSADGPTELKEEGQSIQFAPIKKMQPGDEVTYTVKAEGDGEGSVRLTTQLASQSLSSKITAEEPTRIFKR</sequence>
<dbReference type="InParanoid" id="Q7UWX6"/>
<evidence type="ECO:0000256" key="1">
    <source>
        <dbReference type="SAM" id="MobiDB-lite"/>
    </source>
</evidence>
<feature type="region of interest" description="Disordered" evidence="1">
    <location>
        <begin position="175"/>
        <end position="203"/>
    </location>
</feature>
<gene>
    <name evidence="3" type="ordered locus">RB1722</name>
</gene>
<evidence type="ECO:0000313" key="3">
    <source>
        <dbReference type="EMBL" id="CAD72236.1"/>
    </source>
</evidence>
<keyword evidence="4" id="KW-1185">Reference proteome</keyword>
<dbReference type="Gene3D" id="2.60.40.10">
    <property type="entry name" value="Immunoglobulins"/>
    <property type="match status" value="2"/>
</dbReference>
<dbReference type="eggNOG" id="COG1361">
    <property type="taxonomic scope" value="Bacteria"/>
</dbReference>
<feature type="compositionally biased region" description="Basic and acidic residues" evidence="1">
    <location>
        <begin position="334"/>
        <end position="347"/>
    </location>
</feature>
<protein>
    <submittedName>
        <fullName evidence="3">Probable 60 kDa outer membrane protein (Precursor)</fullName>
    </submittedName>
</protein>
<dbReference type="OrthoDB" id="231863at2"/>
<dbReference type="InterPro" id="IPR001434">
    <property type="entry name" value="OmcB-like_DUF11"/>
</dbReference>
<feature type="compositionally biased region" description="Polar residues" evidence="1">
    <location>
        <begin position="435"/>
        <end position="461"/>
    </location>
</feature>